<keyword evidence="2" id="KW-1185">Reference proteome</keyword>
<proteinExistence type="predicted"/>
<protein>
    <submittedName>
        <fullName evidence="1">Uncharacterized protein</fullName>
    </submittedName>
</protein>
<organism evidence="1 2">
    <name type="scientific">Verminephrobacter eiseniae (strain EF01-2)</name>
    <dbReference type="NCBI Taxonomy" id="391735"/>
    <lineage>
        <taxon>Bacteria</taxon>
        <taxon>Pseudomonadati</taxon>
        <taxon>Pseudomonadota</taxon>
        <taxon>Betaproteobacteria</taxon>
        <taxon>Burkholderiales</taxon>
        <taxon>Comamonadaceae</taxon>
        <taxon>Verminephrobacter</taxon>
    </lineage>
</organism>
<evidence type="ECO:0000313" key="1">
    <source>
        <dbReference type="EMBL" id="ABM58595.1"/>
    </source>
</evidence>
<name>A1WLT8_VEREI</name>
<reference evidence="2" key="1">
    <citation type="submission" date="2006-12" db="EMBL/GenBank/DDBJ databases">
        <title>Complete sequence of chromosome 1 of Verminephrobacter eiseniae EF01-2.</title>
        <authorList>
            <person name="Copeland A."/>
            <person name="Lucas S."/>
            <person name="Lapidus A."/>
            <person name="Barry K."/>
            <person name="Detter J.C."/>
            <person name="Glavina del Rio T."/>
            <person name="Dalin E."/>
            <person name="Tice H."/>
            <person name="Pitluck S."/>
            <person name="Chertkov O."/>
            <person name="Brettin T."/>
            <person name="Bruce D."/>
            <person name="Han C."/>
            <person name="Tapia R."/>
            <person name="Gilna P."/>
            <person name="Schmutz J."/>
            <person name="Larimer F."/>
            <person name="Land M."/>
            <person name="Hauser L."/>
            <person name="Kyrpides N."/>
            <person name="Kim E."/>
            <person name="Stahl D."/>
            <person name="Richardson P."/>
        </authorList>
    </citation>
    <scope>NUCLEOTIDE SEQUENCE [LARGE SCALE GENOMIC DNA]</scope>
    <source>
        <strain evidence="2">EF01-2</strain>
    </source>
</reference>
<evidence type="ECO:0000313" key="2">
    <source>
        <dbReference type="Proteomes" id="UP000000374"/>
    </source>
</evidence>
<sequence length="49" mass="5663">MRLWCLYCYLNRKSKSGIATPKADMDIIRARLKVAEALAQELRNAKTNH</sequence>
<dbReference type="HOGENOM" id="CLU_3181248_0_0_4"/>
<dbReference type="KEGG" id="vei:Veis_2859"/>
<dbReference type="STRING" id="391735.Veis_2859"/>
<dbReference type="eggNOG" id="COG4679">
    <property type="taxonomic scope" value="Bacteria"/>
</dbReference>
<gene>
    <name evidence="1" type="ordered locus">Veis_2859</name>
</gene>
<dbReference type="AlphaFoldDB" id="A1WLT8"/>
<dbReference type="Proteomes" id="UP000000374">
    <property type="component" value="Chromosome"/>
</dbReference>
<dbReference type="EMBL" id="CP000542">
    <property type="protein sequence ID" value="ABM58595.1"/>
    <property type="molecule type" value="Genomic_DNA"/>
</dbReference>
<accession>A1WLT8</accession>